<evidence type="ECO:0000313" key="1">
    <source>
        <dbReference type="EMBL" id="KAK8489751.1"/>
    </source>
</evidence>
<keyword evidence="2" id="KW-1185">Reference proteome</keyword>
<gene>
    <name evidence="1" type="ORF">V6N11_041911</name>
</gene>
<sequence>MLQPSMTLTKLQKRLLNYRNMSGEIEAGEKLTRMVNSNKDTALHHAVRNGYHHIVKLLIREDPELTLVTNDVGESPLFIAVDKRHV</sequence>
<dbReference type="PANTHER" id="PTHR24121:SF30">
    <property type="entry name" value="ANKYRIN REPEAT-CONTAINING PROTEIN ITN1-LIKE"/>
    <property type="match status" value="1"/>
</dbReference>
<comment type="caution">
    <text evidence="1">The sequence shown here is derived from an EMBL/GenBank/DDBJ whole genome shotgun (WGS) entry which is preliminary data.</text>
</comment>
<dbReference type="PANTHER" id="PTHR24121">
    <property type="entry name" value="NO MECHANORECEPTOR POTENTIAL C, ISOFORM D-RELATED"/>
    <property type="match status" value="1"/>
</dbReference>
<dbReference type="Pfam" id="PF12796">
    <property type="entry name" value="Ank_2"/>
    <property type="match status" value="1"/>
</dbReference>
<dbReference type="EMBL" id="JBBPBN010000302">
    <property type="protein sequence ID" value="KAK8489751.1"/>
    <property type="molecule type" value="Genomic_DNA"/>
</dbReference>
<accession>A0ABR2A9T3</accession>
<dbReference type="InterPro" id="IPR036770">
    <property type="entry name" value="Ankyrin_rpt-contain_sf"/>
</dbReference>
<dbReference type="Proteomes" id="UP001396334">
    <property type="component" value="Unassembled WGS sequence"/>
</dbReference>
<dbReference type="SUPFAM" id="SSF48403">
    <property type="entry name" value="Ankyrin repeat"/>
    <property type="match status" value="1"/>
</dbReference>
<dbReference type="PROSITE" id="PS50297">
    <property type="entry name" value="ANK_REP_REGION"/>
    <property type="match status" value="1"/>
</dbReference>
<proteinExistence type="predicted"/>
<organism evidence="1 2">
    <name type="scientific">Hibiscus sabdariffa</name>
    <name type="common">roselle</name>
    <dbReference type="NCBI Taxonomy" id="183260"/>
    <lineage>
        <taxon>Eukaryota</taxon>
        <taxon>Viridiplantae</taxon>
        <taxon>Streptophyta</taxon>
        <taxon>Embryophyta</taxon>
        <taxon>Tracheophyta</taxon>
        <taxon>Spermatophyta</taxon>
        <taxon>Magnoliopsida</taxon>
        <taxon>eudicotyledons</taxon>
        <taxon>Gunneridae</taxon>
        <taxon>Pentapetalae</taxon>
        <taxon>rosids</taxon>
        <taxon>malvids</taxon>
        <taxon>Malvales</taxon>
        <taxon>Malvaceae</taxon>
        <taxon>Malvoideae</taxon>
        <taxon>Hibiscus</taxon>
    </lineage>
</organism>
<evidence type="ECO:0000313" key="2">
    <source>
        <dbReference type="Proteomes" id="UP001396334"/>
    </source>
</evidence>
<dbReference type="Gene3D" id="1.25.40.20">
    <property type="entry name" value="Ankyrin repeat-containing domain"/>
    <property type="match status" value="1"/>
</dbReference>
<name>A0ABR2A9T3_9ROSI</name>
<dbReference type="PROSITE" id="PS50088">
    <property type="entry name" value="ANK_REPEAT"/>
    <property type="match status" value="1"/>
</dbReference>
<reference evidence="1 2" key="1">
    <citation type="journal article" date="2024" name="G3 (Bethesda)">
        <title>Genome assembly of Hibiscus sabdariffa L. provides insights into metabolisms of medicinal natural products.</title>
        <authorList>
            <person name="Kim T."/>
        </authorList>
    </citation>
    <scope>NUCLEOTIDE SEQUENCE [LARGE SCALE GENOMIC DNA]</scope>
    <source>
        <strain evidence="1">TK-2024</strain>
        <tissue evidence="1">Old leaves</tissue>
    </source>
</reference>
<dbReference type="InterPro" id="IPR002110">
    <property type="entry name" value="Ankyrin_rpt"/>
</dbReference>
<protein>
    <submittedName>
        <fullName evidence="1">Uncharacterized protein</fullName>
    </submittedName>
</protein>
<dbReference type="SMART" id="SM00248">
    <property type="entry name" value="ANK"/>
    <property type="match status" value="1"/>
</dbReference>